<dbReference type="HOGENOM" id="CLU_691961_0_0_0"/>
<dbReference type="AlphaFoldDB" id="O67179"/>
<dbReference type="PROSITE" id="PS00330">
    <property type="entry name" value="HEMOLYSIN_CALCIUM"/>
    <property type="match status" value="2"/>
</dbReference>
<organism evidence="3 4">
    <name type="scientific">Aquifex aeolicus (strain VF5)</name>
    <dbReference type="NCBI Taxonomy" id="224324"/>
    <lineage>
        <taxon>Bacteria</taxon>
        <taxon>Pseudomonadati</taxon>
        <taxon>Aquificota</taxon>
        <taxon>Aquificia</taxon>
        <taxon>Aquificales</taxon>
        <taxon>Aquificaceae</taxon>
        <taxon>Aquifex</taxon>
    </lineage>
</organism>
<evidence type="ECO:0000256" key="2">
    <source>
        <dbReference type="ARBA" id="ARBA00022525"/>
    </source>
</evidence>
<name>O67179_AQUAE</name>
<dbReference type="InterPro" id="IPR018511">
    <property type="entry name" value="Hemolysin-typ_Ca-bd_CS"/>
</dbReference>
<dbReference type="PANTHER" id="PTHR38340:SF1">
    <property type="entry name" value="S-LAYER PROTEIN"/>
    <property type="match status" value="1"/>
</dbReference>
<dbReference type="PRINTS" id="PR00313">
    <property type="entry name" value="CABNDNGRPT"/>
</dbReference>
<sequence>MFLSPFRENNVPFVVLVTSSFVLQSVRGNVSYLSLYLVDVKDAGFTFDATGLNGSVTVGDDDVGGGANVTYKLGSGDDTVIVDTNIEANNDIIDGGDGTDTIKVDTTGGAVTYAPASDNNLKNVEKIVATGSNGATINLSNQTEGFEIVGSAGNDTITGGAGNNTIAGGAGNDTIAGGAGNDTLTGGAGNDIITGGKGQDTLTGGNGADVFGLDAPFAAIDKITDFDTNTTDEKIAIDFKAGANLTKGAFGNVNSLGSGYISAGKIKVIGYKTASNSKVTAASFSINKAIGTAVKVTSGGKDLILTGKNIEIDTANAQIKIYTKGGTITIKKGLNNAAKTGVIFFYDTDDKQLKLFGVKVADGADGDTILDTVKLSASKVIATITAPNGLNDGDIFVY</sequence>
<dbReference type="GO" id="GO:0005509">
    <property type="term" value="F:calcium ion binding"/>
    <property type="evidence" value="ECO:0007669"/>
    <property type="project" value="InterPro"/>
</dbReference>
<evidence type="ECO:0000313" key="3">
    <source>
        <dbReference type="EMBL" id="AAC07135.1"/>
    </source>
</evidence>
<proteinExistence type="predicted"/>
<dbReference type="InterPro" id="IPR001343">
    <property type="entry name" value="Hemolysn_Ca-bd"/>
</dbReference>
<keyword evidence="4" id="KW-1185">Reference proteome</keyword>
<dbReference type="STRING" id="224324.aq_1091"/>
<dbReference type="Gene3D" id="2.150.10.10">
    <property type="entry name" value="Serralysin-like metalloprotease, C-terminal"/>
    <property type="match status" value="1"/>
</dbReference>
<dbReference type="InterPro" id="IPR050557">
    <property type="entry name" value="RTX_toxin/Mannuronan_C5-epim"/>
</dbReference>
<keyword evidence="2" id="KW-0964">Secreted</keyword>
<dbReference type="PANTHER" id="PTHR38340">
    <property type="entry name" value="S-LAYER PROTEIN"/>
    <property type="match status" value="1"/>
</dbReference>
<comment type="subcellular location">
    <subcellularLocation>
        <location evidence="1">Secreted</location>
    </subcellularLocation>
</comment>
<dbReference type="KEGG" id="aae:aq_1091"/>
<evidence type="ECO:0000256" key="1">
    <source>
        <dbReference type="ARBA" id="ARBA00004613"/>
    </source>
</evidence>
<dbReference type="Proteomes" id="UP000000798">
    <property type="component" value="Chromosome"/>
</dbReference>
<protein>
    <submittedName>
        <fullName evidence="3">Hemolysin</fullName>
    </submittedName>
</protein>
<dbReference type="EnsemblBacteria" id="AAC07135">
    <property type="protein sequence ID" value="AAC07135"/>
    <property type="gene ID" value="aq_1091"/>
</dbReference>
<dbReference type="eggNOG" id="COG2931">
    <property type="taxonomic scope" value="Bacteria"/>
</dbReference>
<dbReference type="InterPro" id="IPR011049">
    <property type="entry name" value="Serralysin-like_metalloprot_C"/>
</dbReference>
<evidence type="ECO:0000313" key="4">
    <source>
        <dbReference type="Proteomes" id="UP000000798"/>
    </source>
</evidence>
<dbReference type="EMBL" id="AE000657">
    <property type="protein sequence ID" value="AAC07135.1"/>
    <property type="molecule type" value="Genomic_DNA"/>
</dbReference>
<dbReference type="GO" id="GO:0005576">
    <property type="term" value="C:extracellular region"/>
    <property type="evidence" value="ECO:0007669"/>
    <property type="project" value="UniProtKB-SubCell"/>
</dbReference>
<reference evidence="3 4" key="1">
    <citation type="journal article" date="1998" name="Nature">
        <title>The complete genome of the hyperthermophilic bacterium Aquifex aeolicus.</title>
        <authorList>
            <person name="Deckert G."/>
            <person name="Warren P.V."/>
            <person name="Gaasterland T."/>
            <person name="Young W.G."/>
            <person name="Lenox A.L."/>
            <person name="Graham D.E."/>
            <person name="Overbeek R."/>
            <person name="Snead M.A."/>
            <person name="Keller M."/>
            <person name="Aujay M."/>
            <person name="Huber R."/>
            <person name="Feldman R.A."/>
            <person name="Short J.M."/>
            <person name="Olson G.J."/>
            <person name="Swanson R.V."/>
        </authorList>
    </citation>
    <scope>NUCLEOTIDE SEQUENCE [LARGE SCALE GENOMIC DNA]</scope>
    <source>
        <strain evidence="3 4">VF5</strain>
    </source>
</reference>
<accession>O67179</accession>
<dbReference type="InParanoid" id="O67179"/>
<dbReference type="SUPFAM" id="SSF51120">
    <property type="entry name" value="beta-Roll"/>
    <property type="match status" value="1"/>
</dbReference>
<dbReference type="Pfam" id="PF00353">
    <property type="entry name" value="HemolysinCabind"/>
    <property type="match status" value="3"/>
</dbReference>
<dbReference type="OrthoDB" id="415984at2"/>
<dbReference type="PIR" id="H70393">
    <property type="entry name" value="H70393"/>
</dbReference>
<gene>
    <name evidence="3" type="primary">hylA</name>
    <name evidence="3" type="ordered locus">aq_1091</name>
</gene>